<feature type="compositionally biased region" description="Basic residues" evidence="1">
    <location>
        <begin position="88"/>
        <end position="98"/>
    </location>
</feature>
<keyword evidence="3" id="KW-1185">Reference proteome</keyword>
<sequence length="98" mass="11101">MHPESKEGSGNRHFDRTVMTNSDMVATVDGNSGEYTNYNLETAQAISTSIPRHGTSSVEKTQADCMQSVRESLRKQGISQQSTNKRLFSWKRRSNKQY</sequence>
<reference evidence="2" key="2">
    <citation type="submission" date="2020-11" db="EMBL/GenBank/DDBJ databases">
        <authorList>
            <person name="McCartney M.A."/>
            <person name="Auch B."/>
            <person name="Kono T."/>
            <person name="Mallez S."/>
            <person name="Becker A."/>
            <person name="Gohl D.M."/>
            <person name="Silverstein K.A.T."/>
            <person name="Koren S."/>
            <person name="Bechman K.B."/>
            <person name="Herman A."/>
            <person name="Abrahante J.E."/>
            <person name="Garbe J."/>
        </authorList>
    </citation>
    <scope>NUCLEOTIDE SEQUENCE</scope>
    <source>
        <strain evidence="2">Duluth1</strain>
        <tissue evidence="2">Whole animal</tissue>
    </source>
</reference>
<evidence type="ECO:0000256" key="1">
    <source>
        <dbReference type="SAM" id="MobiDB-lite"/>
    </source>
</evidence>
<evidence type="ECO:0000313" key="3">
    <source>
        <dbReference type="Proteomes" id="UP000828390"/>
    </source>
</evidence>
<reference evidence="2" key="1">
    <citation type="journal article" date="2019" name="bioRxiv">
        <title>The Genome of the Zebra Mussel, Dreissena polymorpha: A Resource for Invasive Species Research.</title>
        <authorList>
            <person name="McCartney M.A."/>
            <person name="Auch B."/>
            <person name="Kono T."/>
            <person name="Mallez S."/>
            <person name="Zhang Y."/>
            <person name="Obille A."/>
            <person name="Becker A."/>
            <person name="Abrahante J.E."/>
            <person name="Garbe J."/>
            <person name="Badalamenti J.P."/>
            <person name="Herman A."/>
            <person name="Mangelson H."/>
            <person name="Liachko I."/>
            <person name="Sullivan S."/>
            <person name="Sone E.D."/>
            <person name="Koren S."/>
            <person name="Silverstein K.A.T."/>
            <person name="Beckman K.B."/>
            <person name="Gohl D.M."/>
        </authorList>
    </citation>
    <scope>NUCLEOTIDE SEQUENCE</scope>
    <source>
        <strain evidence="2">Duluth1</strain>
        <tissue evidence="2">Whole animal</tissue>
    </source>
</reference>
<gene>
    <name evidence="2" type="ORF">DPMN_171094</name>
</gene>
<dbReference type="EMBL" id="JAIWYP010000009">
    <property type="protein sequence ID" value="KAH3769817.1"/>
    <property type="molecule type" value="Genomic_DNA"/>
</dbReference>
<comment type="caution">
    <text evidence="2">The sequence shown here is derived from an EMBL/GenBank/DDBJ whole genome shotgun (WGS) entry which is preliminary data.</text>
</comment>
<feature type="compositionally biased region" description="Polar residues" evidence="1">
    <location>
        <begin position="77"/>
        <end position="86"/>
    </location>
</feature>
<feature type="region of interest" description="Disordered" evidence="1">
    <location>
        <begin position="72"/>
        <end position="98"/>
    </location>
</feature>
<dbReference type="AlphaFoldDB" id="A0A9D4E131"/>
<protein>
    <submittedName>
        <fullName evidence="2">Uncharacterized protein</fullName>
    </submittedName>
</protein>
<proteinExistence type="predicted"/>
<accession>A0A9D4E131</accession>
<dbReference type="Proteomes" id="UP000828390">
    <property type="component" value="Unassembled WGS sequence"/>
</dbReference>
<evidence type="ECO:0000313" key="2">
    <source>
        <dbReference type="EMBL" id="KAH3769817.1"/>
    </source>
</evidence>
<organism evidence="2 3">
    <name type="scientific">Dreissena polymorpha</name>
    <name type="common">Zebra mussel</name>
    <name type="synonym">Mytilus polymorpha</name>
    <dbReference type="NCBI Taxonomy" id="45954"/>
    <lineage>
        <taxon>Eukaryota</taxon>
        <taxon>Metazoa</taxon>
        <taxon>Spiralia</taxon>
        <taxon>Lophotrochozoa</taxon>
        <taxon>Mollusca</taxon>
        <taxon>Bivalvia</taxon>
        <taxon>Autobranchia</taxon>
        <taxon>Heteroconchia</taxon>
        <taxon>Euheterodonta</taxon>
        <taxon>Imparidentia</taxon>
        <taxon>Neoheterodontei</taxon>
        <taxon>Myida</taxon>
        <taxon>Dreissenoidea</taxon>
        <taxon>Dreissenidae</taxon>
        <taxon>Dreissena</taxon>
    </lineage>
</organism>
<name>A0A9D4E131_DREPO</name>